<reference evidence="4 5" key="1">
    <citation type="submission" date="2024-10" db="EMBL/GenBank/DDBJ databases">
        <title>Isolation, draft genome sequencing and identification of Phyllobacterium sp. NSA23, isolated from leaf soil.</title>
        <authorList>
            <person name="Akita H."/>
        </authorList>
    </citation>
    <scope>NUCLEOTIDE SEQUENCE [LARGE SCALE GENOMIC DNA]</scope>
    <source>
        <strain evidence="4 5">NSA23</strain>
    </source>
</reference>
<dbReference type="InterPro" id="IPR013762">
    <property type="entry name" value="Integrase-like_cat_sf"/>
</dbReference>
<name>A0ABQ0H6D9_9HYPH</name>
<dbReference type="Gene3D" id="1.10.443.10">
    <property type="entry name" value="Intergrase catalytic core"/>
    <property type="match status" value="1"/>
</dbReference>
<dbReference type="SUPFAM" id="SSF47823">
    <property type="entry name" value="lambda integrase-like, N-terminal domain"/>
    <property type="match status" value="1"/>
</dbReference>
<dbReference type="InterPro" id="IPR002104">
    <property type="entry name" value="Integrase_catalytic"/>
</dbReference>
<evidence type="ECO:0000256" key="1">
    <source>
        <dbReference type="ARBA" id="ARBA00023125"/>
    </source>
</evidence>
<comment type="caution">
    <text evidence="4">The sequence shown here is derived from an EMBL/GenBank/DDBJ whole genome shotgun (WGS) entry which is preliminary data.</text>
</comment>
<dbReference type="PANTHER" id="PTHR34605:SF4">
    <property type="entry name" value="DNA ADENINE METHYLTRANSFERASE"/>
    <property type="match status" value="1"/>
</dbReference>
<gene>
    <name evidence="4" type="ORF">PPNSA23_44100</name>
</gene>
<dbReference type="SUPFAM" id="SSF56349">
    <property type="entry name" value="DNA breaking-rejoining enzymes"/>
    <property type="match status" value="1"/>
</dbReference>
<dbReference type="Gene3D" id="1.10.150.130">
    <property type="match status" value="1"/>
</dbReference>
<dbReference type="PROSITE" id="PS51898">
    <property type="entry name" value="TYR_RECOMBINASE"/>
    <property type="match status" value="1"/>
</dbReference>
<dbReference type="InterPro" id="IPR052925">
    <property type="entry name" value="Phage_Integrase-like_Recomb"/>
</dbReference>
<evidence type="ECO:0000256" key="2">
    <source>
        <dbReference type="ARBA" id="ARBA00023172"/>
    </source>
</evidence>
<dbReference type="RefSeq" id="WP_407866860.1">
    <property type="nucleotide sequence ID" value="NZ_BAAFZP010000002.1"/>
</dbReference>
<dbReference type="PANTHER" id="PTHR34605">
    <property type="entry name" value="PHAGE_INTEGRASE DOMAIN-CONTAINING PROTEIN"/>
    <property type="match status" value="1"/>
</dbReference>
<keyword evidence="1" id="KW-0238">DNA-binding</keyword>
<dbReference type="EMBL" id="BAAFZP010000002">
    <property type="protein sequence ID" value="GAB1584467.1"/>
    <property type="molecule type" value="Genomic_DNA"/>
</dbReference>
<dbReference type="InterPro" id="IPR010998">
    <property type="entry name" value="Integrase_recombinase_N"/>
</dbReference>
<dbReference type="InterPro" id="IPR011010">
    <property type="entry name" value="DNA_brk_join_enz"/>
</dbReference>
<evidence type="ECO:0000313" key="5">
    <source>
        <dbReference type="Proteomes" id="UP001628091"/>
    </source>
</evidence>
<keyword evidence="2" id="KW-0233">DNA recombination</keyword>
<evidence type="ECO:0000313" key="4">
    <source>
        <dbReference type="EMBL" id="GAB1584467.1"/>
    </source>
</evidence>
<organism evidence="4 5">
    <name type="scientific">Phyllobacterium phragmitis</name>
    <dbReference type="NCBI Taxonomy" id="2670329"/>
    <lineage>
        <taxon>Bacteria</taxon>
        <taxon>Pseudomonadati</taxon>
        <taxon>Pseudomonadota</taxon>
        <taxon>Alphaproteobacteria</taxon>
        <taxon>Hyphomicrobiales</taxon>
        <taxon>Phyllobacteriaceae</taxon>
        <taxon>Phyllobacterium</taxon>
    </lineage>
</organism>
<keyword evidence="5" id="KW-1185">Reference proteome</keyword>
<proteinExistence type="predicted"/>
<accession>A0ABQ0H6D9</accession>
<feature type="domain" description="Tyr recombinase" evidence="3">
    <location>
        <begin position="106"/>
        <end position="279"/>
    </location>
</feature>
<sequence length="279" mass="30812">MPAESSSHSANTRAAYVRDWRHYAGWCRRRGLEPLPPDPRQIRLYLAAQAAPGGEDDAPALSVTTIERRLAGLAWNFAQRGFSFDRGDSHIAEAIADVRRRARPPAAKEPVKAEDLQAMLGTLSHDLRGLRDRAILLIGFAGGLRRSEITGLDLRQGDSADGMGWVAIQEKSVVVTLAGPSGPRTIEIPRGPSERSCPVAALERWIRFSRIVRGPLFRRILRDGKTIGNERLNDRHVARLVKQTAMAAGIRADLAEEARSARFAGQSLRASNRRPRLPR</sequence>
<evidence type="ECO:0000259" key="3">
    <source>
        <dbReference type="PROSITE" id="PS51898"/>
    </source>
</evidence>
<protein>
    <recommendedName>
        <fullName evidence="3">Tyr recombinase domain-containing protein</fullName>
    </recommendedName>
</protein>
<dbReference type="Proteomes" id="UP001628091">
    <property type="component" value="Unassembled WGS sequence"/>
</dbReference>